<accession>A0A645IN49</accession>
<reference evidence="2" key="1">
    <citation type="submission" date="2019-08" db="EMBL/GenBank/DDBJ databases">
        <authorList>
            <person name="Kucharzyk K."/>
            <person name="Murdoch R.W."/>
            <person name="Higgins S."/>
            <person name="Loffler F."/>
        </authorList>
    </citation>
    <scope>NUCLEOTIDE SEQUENCE</scope>
</reference>
<organism evidence="2">
    <name type="scientific">bioreactor metagenome</name>
    <dbReference type="NCBI Taxonomy" id="1076179"/>
    <lineage>
        <taxon>unclassified sequences</taxon>
        <taxon>metagenomes</taxon>
        <taxon>ecological metagenomes</taxon>
    </lineage>
</organism>
<dbReference type="EMBL" id="VSSQ01113292">
    <property type="protein sequence ID" value="MPN49754.1"/>
    <property type="molecule type" value="Genomic_DNA"/>
</dbReference>
<sequence length="134" mass="15058">MPSPRRRPWATAAWMTPACWPMPSVPPSASCASIWPRPRRPAAAWSAPCCSARWPAPAYCPSAARSSRPRSSAVAWESRPASRLSAVPAIRRSRRTAHRLQRQQPQPPWPRRAIPGWRRCCSAWSRALRSTLAR</sequence>
<gene>
    <name evidence="2" type="ORF">SDC9_197376</name>
</gene>
<dbReference type="AlphaFoldDB" id="A0A645IN49"/>
<comment type="caution">
    <text evidence="2">The sequence shown here is derived from an EMBL/GenBank/DDBJ whole genome shotgun (WGS) entry which is preliminary data.</text>
</comment>
<proteinExistence type="predicted"/>
<feature type="compositionally biased region" description="Basic residues" evidence="1">
    <location>
        <begin position="91"/>
        <end position="101"/>
    </location>
</feature>
<name>A0A645IN49_9ZZZZ</name>
<feature type="region of interest" description="Disordered" evidence="1">
    <location>
        <begin position="86"/>
        <end position="112"/>
    </location>
</feature>
<protein>
    <submittedName>
        <fullName evidence="2">Uncharacterized protein</fullName>
    </submittedName>
</protein>
<evidence type="ECO:0000256" key="1">
    <source>
        <dbReference type="SAM" id="MobiDB-lite"/>
    </source>
</evidence>
<evidence type="ECO:0000313" key="2">
    <source>
        <dbReference type="EMBL" id="MPN49754.1"/>
    </source>
</evidence>